<protein>
    <submittedName>
        <fullName evidence="1">Uncharacterized protein</fullName>
    </submittedName>
</protein>
<organism evidence="1">
    <name type="scientific">Siphoviridae sp. ctiV651</name>
    <dbReference type="NCBI Taxonomy" id="2827917"/>
    <lineage>
        <taxon>Viruses</taxon>
        <taxon>Duplodnaviria</taxon>
        <taxon>Heunggongvirae</taxon>
        <taxon>Uroviricota</taxon>
        <taxon>Caudoviricetes</taxon>
    </lineage>
</organism>
<evidence type="ECO:0000313" key="1">
    <source>
        <dbReference type="EMBL" id="DAF45951.1"/>
    </source>
</evidence>
<reference evidence="1" key="1">
    <citation type="journal article" date="2021" name="Proc. Natl. Acad. Sci. U.S.A.">
        <title>A Catalog of Tens of Thousands of Viruses from Human Metagenomes Reveals Hidden Associations with Chronic Diseases.</title>
        <authorList>
            <person name="Tisza M.J."/>
            <person name="Buck C.B."/>
        </authorList>
    </citation>
    <scope>NUCLEOTIDE SEQUENCE</scope>
    <source>
        <strain evidence="1">CtiV651</strain>
    </source>
</reference>
<proteinExistence type="predicted"/>
<name>A0A8S5S5L1_9CAUD</name>
<sequence>MNPFIITSKNFTIISLFFTKIGEQYYHSNFIRFDTYKACL</sequence>
<accession>A0A8S5S5L1</accession>
<dbReference type="EMBL" id="BK032528">
    <property type="protein sequence ID" value="DAF45951.1"/>
    <property type="molecule type" value="Genomic_DNA"/>
</dbReference>